<dbReference type="AlphaFoldDB" id="J0WVY3"/>
<name>J0WVY3_AURST</name>
<proteinExistence type="predicted"/>
<reference evidence="2" key="1">
    <citation type="journal article" date="2012" name="Science">
        <title>The Paleozoic origin of enzymatic lignin decomposition reconstructed from 31 fungal genomes.</title>
        <authorList>
            <person name="Floudas D."/>
            <person name="Binder M."/>
            <person name="Riley R."/>
            <person name="Barry K."/>
            <person name="Blanchette R.A."/>
            <person name="Henrissat B."/>
            <person name="Martinez A.T."/>
            <person name="Otillar R."/>
            <person name="Spatafora J.W."/>
            <person name="Yadav J.S."/>
            <person name="Aerts A."/>
            <person name="Benoit I."/>
            <person name="Boyd A."/>
            <person name="Carlson A."/>
            <person name="Copeland A."/>
            <person name="Coutinho P.M."/>
            <person name="de Vries R.P."/>
            <person name="Ferreira P."/>
            <person name="Findley K."/>
            <person name="Foster B."/>
            <person name="Gaskell J."/>
            <person name="Glotzer D."/>
            <person name="Gorecki P."/>
            <person name="Heitman J."/>
            <person name="Hesse C."/>
            <person name="Hori C."/>
            <person name="Igarashi K."/>
            <person name="Jurgens J.A."/>
            <person name="Kallen N."/>
            <person name="Kersten P."/>
            <person name="Kohler A."/>
            <person name="Kuees U."/>
            <person name="Kumar T.K.A."/>
            <person name="Kuo A."/>
            <person name="LaButti K."/>
            <person name="Larrondo L.F."/>
            <person name="Lindquist E."/>
            <person name="Ling A."/>
            <person name="Lombard V."/>
            <person name="Lucas S."/>
            <person name="Lundell T."/>
            <person name="Martin R."/>
            <person name="McLaughlin D.J."/>
            <person name="Morgenstern I."/>
            <person name="Morin E."/>
            <person name="Murat C."/>
            <person name="Nagy L.G."/>
            <person name="Nolan M."/>
            <person name="Ohm R.A."/>
            <person name="Patyshakuliyeva A."/>
            <person name="Rokas A."/>
            <person name="Ruiz-Duenas F.J."/>
            <person name="Sabat G."/>
            <person name="Salamov A."/>
            <person name="Samejima M."/>
            <person name="Schmutz J."/>
            <person name="Slot J.C."/>
            <person name="St John F."/>
            <person name="Stenlid J."/>
            <person name="Sun H."/>
            <person name="Sun S."/>
            <person name="Syed K."/>
            <person name="Tsang A."/>
            <person name="Wiebenga A."/>
            <person name="Young D."/>
            <person name="Pisabarro A."/>
            <person name="Eastwood D.C."/>
            <person name="Martin F."/>
            <person name="Cullen D."/>
            <person name="Grigoriev I.V."/>
            <person name="Hibbett D.S."/>
        </authorList>
    </citation>
    <scope>NUCLEOTIDE SEQUENCE [LARGE SCALE GENOMIC DNA]</scope>
    <source>
        <strain evidence="2">TFB10046</strain>
    </source>
</reference>
<dbReference type="EMBL" id="JH687839">
    <property type="protein sequence ID" value="EJD37540.1"/>
    <property type="molecule type" value="Genomic_DNA"/>
</dbReference>
<evidence type="ECO:0000313" key="1">
    <source>
        <dbReference type="EMBL" id="EJD37540.1"/>
    </source>
</evidence>
<protein>
    <submittedName>
        <fullName evidence="1">Uncharacterized protein</fullName>
    </submittedName>
</protein>
<evidence type="ECO:0000313" key="2">
    <source>
        <dbReference type="Proteomes" id="UP000006514"/>
    </source>
</evidence>
<accession>J0WVY3</accession>
<keyword evidence="2" id="KW-1185">Reference proteome</keyword>
<gene>
    <name evidence="1" type="ORF">AURDEDRAFT_173398</name>
</gene>
<dbReference type="KEGG" id="adl:AURDEDRAFT_173398"/>
<organism evidence="1 2">
    <name type="scientific">Auricularia subglabra (strain TFB-10046 / SS5)</name>
    <name type="common">White-rot fungus</name>
    <name type="synonym">Auricularia delicata (strain TFB10046)</name>
    <dbReference type="NCBI Taxonomy" id="717982"/>
    <lineage>
        <taxon>Eukaryota</taxon>
        <taxon>Fungi</taxon>
        <taxon>Dikarya</taxon>
        <taxon>Basidiomycota</taxon>
        <taxon>Agaricomycotina</taxon>
        <taxon>Agaricomycetes</taxon>
        <taxon>Auriculariales</taxon>
        <taxon>Auriculariaceae</taxon>
        <taxon>Auricularia</taxon>
    </lineage>
</organism>
<dbReference type="InParanoid" id="J0WVY3"/>
<sequence length="149" mass="17077">MANNDDWPPPQRNHWGGRRPVPVIPTTGYTVNNGPLFHFMHYPLVFAYPNFQIALPEDAAYTIMNPAPETRMWFVVGGFTYTGRIVVCSVQTVYSHANQIRWNTRYVRVAFANEARWWDLWEMLVNNRAGIHQNQTTPLTNAPPPPPAA</sequence>
<dbReference type="Proteomes" id="UP000006514">
    <property type="component" value="Unassembled WGS sequence"/>
</dbReference>